<keyword evidence="2" id="KW-1185">Reference proteome</keyword>
<protein>
    <submittedName>
        <fullName evidence="1">Uncharacterized protein</fullName>
    </submittedName>
</protein>
<organism evidence="1 2">
    <name type="scientific">Riccia fluitans</name>
    <dbReference type="NCBI Taxonomy" id="41844"/>
    <lineage>
        <taxon>Eukaryota</taxon>
        <taxon>Viridiplantae</taxon>
        <taxon>Streptophyta</taxon>
        <taxon>Embryophyta</taxon>
        <taxon>Marchantiophyta</taxon>
        <taxon>Marchantiopsida</taxon>
        <taxon>Marchantiidae</taxon>
        <taxon>Marchantiales</taxon>
        <taxon>Ricciaceae</taxon>
        <taxon>Riccia</taxon>
    </lineage>
</organism>
<dbReference type="Proteomes" id="UP001605036">
    <property type="component" value="Unassembled WGS sequence"/>
</dbReference>
<dbReference type="EMBL" id="JBHFFA010000002">
    <property type="protein sequence ID" value="KAL2642908.1"/>
    <property type="molecule type" value="Genomic_DNA"/>
</dbReference>
<evidence type="ECO:0000313" key="1">
    <source>
        <dbReference type="EMBL" id="KAL2642908.1"/>
    </source>
</evidence>
<proteinExistence type="predicted"/>
<sequence length="77" mass="8866">MTSLFDSPSPQFRYPYRATVRSEAKEEAHAAASALQLEHYKIQLLQSGWWLAWINRREETRGGERAMEVKTGPTQCP</sequence>
<accession>A0ABD1Z593</accession>
<gene>
    <name evidence="1" type="ORF">R1flu_010495</name>
</gene>
<dbReference type="AlphaFoldDB" id="A0ABD1Z593"/>
<name>A0ABD1Z593_9MARC</name>
<comment type="caution">
    <text evidence="1">The sequence shown here is derived from an EMBL/GenBank/DDBJ whole genome shotgun (WGS) entry which is preliminary data.</text>
</comment>
<evidence type="ECO:0000313" key="2">
    <source>
        <dbReference type="Proteomes" id="UP001605036"/>
    </source>
</evidence>
<reference evidence="1 2" key="1">
    <citation type="submission" date="2024-09" db="EMBL/GenBank/DDBJ databases">
        <title>Chromosome-scale assembly of Riccia fluitans.</title>
        <authorList>
            <person name="Paukszto L."/>
            <person name="Sawicki J."/>
            <person name="Karawczyk K."/>
            <person name="Piernik-Szablinska J."/>
            <person name="Szczecinska M."/>
            <person name="Mazdziarz M."/>
        </authorList>
    </citation>
    <scope>NUCLEOTIDE SEQUENCE [LARGE SCALE GENOMIC DNA]</scope>
    <source>
        <strain evidence="1">Rf_01</strain>
        <tissue evidence="1">Aerial parts of the thallus</tissue>
    </source>
</reference>